<sequence length="176" mass="18171">MARLDTLDLALLRALTEHPKAGALELSRRLGVARGTVQARLQRLEESGVVTGYGPDVDLPAAGFGVQAFVTLEIAQGALDDVTADLTAMPGVLEAHATTGSGDVLCRVAARSHGELQQTLLQLGRSGSVVRSTSVVALSELVPRRVLPLLAAVEDAPPARAPGHRAVGTPGPRPPG</sequence>
<gene>
    <name evidence="6" type="ORF">DMO24_00205</name>
    <name evidence="5" type="ORF">FHX36_000788</name>
</gene>
<keyword evidence="7" id="KW-1185">Reference proteome</keyword>
<organism evidence="6 7">
    <name type="scientific">Modestobacter versicolor</name>
    <dbReference type="NCBI Taxonomy" id="429133"/>
    <lineage>
        <taxon>Bacteria</taxon>
        <taxon>Bacillati</taxon>
        <taxon>Actinomycetota</taxon>
        <taxon>Actinomycetes</taxon>
        <taxon>Geodermatophilales</taxon>
        <taxon>Geodermatophilaceae</taxon>
        <taxon>Modestobacter</taxon>
    </lineage>
</organism>
<dbReference type="GO" id="GO:0005829">
    <property type="term" value="C:cytosol"/>
    <property type="evidence" value="ECO:0007669"/>
    <property type="project" value="TreeGrafter"/>
</dbReference>
<dbReference type="OrthoDB" id="9809462at2"/>
<evidence type="ECO:0000256" key="3">
    <source>
        <dbReference type="ARBA" id="ARBA00023163"/>
    </source>
</evidence>
<dbReference type="InterPro" id="IPR036390">
    <property type="entry name" value="WH_DNA-bd_sf"/>
</dbReference>
<dbReference type="AlphaFoldDB" id="A0A323VEU7"/>
<dbReference type="GO" id="GO:0043200">
    <property type="term" value="P:response to amino acid"/>
    <property type="evidence" value="ECO:0007669"/>
    <property type="project" value="TreeGrafter"/>
</dbReference>
<dbReference type="EMBL" id="JACIBU010000001">
    <property type="protein sequence ID" value="MBB3675053.1"/>
    <property type="molecule type" value="Genomic_DNA"/>
</dbReference>
<dbReference type="InterPro" id="IPR019888">
    <property type="entry name" value="Tscrpt_reg_AsnC-like"/>
</dbReference>
<evidence type="ECO:0000313" key="7">
    <source>
        <dbReference type="Proteomes" id="UP000247602"/>
    </source>
</evidence>
<evidence type="ECO:0000313" key="6">
    <source>
        <dbReference type="EMBL" id="PZA23352.1"/>
    </source>
</evidence>
<protein>
    <submittedName>
        <fullName evidence="5">DNA-binding Lrp family transcriptional regulator</fullName>
    </submittedName>
    <submittedName>
        <fullName evidence="6">Lrp/AsnC family transcriptional regulator</fullName>
    </submittedName>
</protein>
<proteinExistence type="predicted"/>
<name>A0A323VEU7_9ACTN</name>
<dbReference type="Gene3D" id="3.30.70.920">
    <property type="match status" value="1"/>
</dbReference>
<dbReference type="PANTHER" id="PTHR30154">
    <property type="entry name" value="LEUCINE-RESPONSIVE REGULATORY PROTEIN"/>
    <property type="match status" value="1"/>
</dbReference>
<dbReference type="Pfam" id="PF13412">
    <property type="entry name" value="HTH_24"/>
    <property type="match status" value="1"/>
</dbReference>
<accession>A0A323VEU7</accession>
<evidence type="ECO:0000256" key="2">
    <source>
        <dbReference type="ARBA" id="ARBA00023125"/>
    </source>
</evidence>
<dbReference type="PANTHER" id="PTHR30154:SF34">
    <property type="entry name" value="TRANSCRIPTIONAL REGULATOR AZLB"/>
    <property type="match status" value="1"/>
</dbReference>
<comment type="caution">
    <text evidence="6">The sequence shown here is derived from an EMBL/GenBank/DDBJ whole genome shotgun (WGS) entry which is preliminary data.</text>
</comment>
<dbReference type="Proteomes" id="UP000580718">
    <property type="component" value="Unassembled WGS sequence"/>
</dbReference>
<dbReference type="InterPro" id="IPR036388">
    <property type="entry name" value="WH-like_DNA-bd_sf"/>
</dbReference>
<dbReference type="PROSITE" id="PS50956">
    <property type="entry name" value="HTH_ASNC_2"/>
    <property type="match status" value="1"/>
</dbReference>
<keyword evidence="3" id="KW-0804">Transcription</keyword>
<dbReference type="CDD" id="cd00090">
    <property type="entry name" value="HTH_ARSR"/>
    <property type="match status" value="1"/>
</dbReference>
<dbReference type="Proteomes" id="UP000247602">
    <property type="component" value="Unassembled WGS sequence"/>
</dbReference>
<dbReference type="InterPro" id="IPR019887">
    <property type="entry name" value="Tscrpt_reg_AsnC/Lrp_C"/>
</dbReference>
<dbReference type="SUPFAM" id="SSF46785">
    <property type="entry name" value="Winged helix' DNA-binding domain"/>
    <property type="match status" value="1"/>
</dbReference>
<dbReference type="SMART" id="SM00344">
    <property type="entry name" value="HTH_ASNC"/>
    <property type="match status" value="1"/>
</dbReference>
<feature type="domain" description="HTH asnC-type" evidence="4">
    <location>
        <begin position="4"/>
        <end position="65"/>
    </location>
</feature>
<dbReference type="RefSeq" id="WP_110550256.1">
    <property type="nucleotide sequence ID" value="NZ_JACIBU010000001.1"/>
</dbReference>
<reference evidence="6 7" key="1">
    <citation type="submission" date="2018-06" db="EMBL/GenBank/DDBJ databases">
        <title>Draft genome sequence of Modestobacter versicolor CP153-2.</title>
        <authorList>
            <person name="Gundlapally S.R."/>
        </authorList>
    </citation>
    <scope>NUCLEOTIDE SEQUENCE [LARGE SCALE GENOMIC DNA]</scope>
    <source>
        <strain evidence="6 7">CP153-2</strain>
    </source>
</reference>
<dbReference type="InterPro" id="IPR011008">
    <property type="entry name" value="Dimeric_a/b-barrel"/>
</dbReference>
<keyword evidence="2 5" id="KW-0238">DNA-binding</keyword>
<dbReference type="Pfam" id="PF01037">
    <property type="entry name" value="AsnC_trans_reg"/>
    <property type="match status" value="1"/>
</dbReference>
<dbReference type="EMBL" id="QKNV01000002">
    <property type="protein sequence ID" value="PZA23352.1"/>
    <property type="molecule type" value="Genomic_DNA"/>
</dbReference>
<evidence type="ECO:0000259" key="4">
    <source>
        <dbReference type="PROSITE" id="PS50956"/>
    </source>
</evidence>
<dbReference type="InterPro" id="IPR000485">
    <property type="entry name" value="AsnC-type_HTH_dom"/>
</dbReference>
<dbReference type="SUPFAM" id="SSF54909">
    <property type="entry name" value="Dimeric alpha+beta barrel"/>
    <property type="match status" value="1"/>
</dbReference>
<reference evidence="5 8" key="2">
    <citation type="submission" date="2020-08" db="EMBL/GenBank/DDBJ databases">
        <title>Sequencing the genomes of 1000 actinobacteria strains.</title>
        <authorList>
            <person name="Klenk H.-P."/>
        </authorList>
    </citation>
    <scope>NUCLEOTIDE SEQUENCE [LARGE SCALE GENOMIC DNA]</scope>
    <source>
        <strain evidence="5 8">DSM 16678</strain>
    </source>
</reference>
<dbReference type="Gene3D" id="1.10.10.10">
    <property type="entry name" value="Winged helix-like DNA-binding domain superfamily/Winged helix DNA-binding domain"/>
    <property type="match status" value="1"/>
</dbReference>
<dbReference type="PRINTS" id="PR00033">
    <property type="entry name" value="HTHASNC"/>
</dbReference>
<dbReference type="InterPro" id="IPR011991">
    <property type="entry name" value="ArsR-like_HTH"/>
</dbReference>
<dbReference type="GO" id="GO:0043565">
    <property type="term" value="F:sequence-specific DNA binding"/>
    <property type="evidence" value="ECO:0007669"/>
    <property type="project" value="InterPro"/>
</dbReference>
<keyword evidence="1" id="KW-0805">Transcription regulation</keyword>
<evidence type="ECO:0000313" key="5">
    <source>
        <dbReference type="EMBL" id="MBB3675053.1"/>
    </source>
</evidence>
<evidence type="ECO:0000313" key="8">
    <source>
        <dbReference type="Proteomes" id="UP000580718"/>
    </source>
</evidence>
<evidence type="ECO:0000256" key="1">
    <source>
        <dbReference type="ARBA" id="ARBA00023015"/>
    </source>
</evidence>